<dbReference type="PANTHER" id="PTHR33418">
    <property type="entry name" value="HELICASE-ASSOCIATED"/>
    <property type="match status" value="1"/>
</dbReference>
<evidence type="ECO:0000313" key="2">
    <source>
        <dbReference type="EMBL" id="KAL3789767.1"/>
    </source>
</evidence>
<organism evidence="2 3">
    <name type="scientific">Cyclotella cryptica</name>
    <dbReference type="NCBI Taxonomy" id="29204"/>
    <lineage>
        <taxon>Eukaryota</taxon>
        <taxon>Sar</taxon>
        <taxon>Stramenopiles</taxon>
        <taxon>Ochrophyta</taxon>
        <taxon>Bacillariophyta</taxon>
        <taxon>Coscinodiscophyceae</taxon>
        <taxon>Thalassiosirophycidae</taxon>
        <taxon>Stephanodiscales</taxon>
        <taxon>Stephanodiscaceae</taxon>
        <taxon>Cyclotella</taxon>
    </lineage>
</organism>
<feature type="domain" description="Helicase-associated" evidence="1">
    <location>
        <begin position="135"/>
        <end position="195"/>
    </location>
</feature>
<dbReference type="AlphaFoldDB" id="A0ABD3PPP7"/>
<dbReference type="EMBL" id="JABMIG020000136">
    <property type="protein sequence ID" value="KAL3789767.1"/>
    <property type="molecule type" value="Genomic_DNA"/>
</dbReference>
<dbReference type="Gene3D" id="6.10.140.530">
    <property type="match status" value="2"/>
</dbReference>
<feature type="non-terminal residue" evidence="2">
    <location>
        <position position="1"/>
    </location>
</feature>
<feature type="domain" description="Helicase-associated" evidence="1">
    <location>
        <begin position="26"/>
        <end position="72"/>
    </location>
</feature>
<accession>A0ABD3PPP7</accession>
<keyword evidence="3" id="KW-1185">Reference proteome</keyword>
<proteinExistence type="predicted"/>
<dbReference type="PANTHER" id="PTHR33418:SF1">
    <property type="entry name" value="HELICASE-ASSOCIATED DOMAIN-CONTAINING PROTEIN"/>
    <property type="match status" value="1"/>
</dbReference>
<dbReference type="Proteomes" id="UP001516023">
    <property type="component" value="Unassembled WGS sequence"/>
</dbReference>
<dbReference type="InterPro" id="IPR005114">
    <property type="entry name" value="Helicase_assoc"/>
</dbReference>
<comment type="caution">
    <text evidence="2">The sequence shown here is derived from an EMBL/GenBank/DDBJ whole genome shotgun (WGS) entry which is preliminary data.</text>
</comment>
<evidence type="ECO:0000259" key="1">
    <source>
        <dbReference type="Pfam" id="PF03457"/>
    </source>
</evidence>
<gene>
    <name evidence="2" type="ORF">HJC23_006760</name>
</gene>
<reference evidence="2 3" key="1">
    <citation type="journal article" date="2020" name="G3 (Bethesda)">
        <title>Improved Reference Genome for Cyclotella cryptica CCMP332, a Model for Cell Wall Morphogenesis, Salinity Adaptation, and Lipid Production in Diatoms (Bacillariophyta).</title>
        <authorList>
            <person name="Roberts W.R."/>
            <person name="Downey K.M."/>
            <person name="Ruck E.C."/>
            <person name="Traller J.C."/>
            <person name="Alverson A.J."/>
        </authorList>
    </citation>
    <scope>NUCLEOTIDE SEQUENCE [LARGE SCALE GENOMIC DNA]</scope>
    <source>
        <strain evidence="2 3">CCMP332</strain>
    </source>
</reference>
<name>A0ABD3PPP7_9STRA</name>
<evidence type="ECO:0000313" key="3">
    <source>
        <dbReference type="Proteomes" id="UP001516023"/>
    </source>
</evidence>
<sequence length="199" mass="22757">IPSARKKLLNGIGFVWRIRGGGINNESWESRFAELKEFKVEHNHCNVPTNQISGLGRWVQKQRAVNSNNALHPTGRKGSIRSVSYGIRLTMLGTEVLPNLKSSRRNTIIAMFLISTIEFFGSCVQEDVGFVWKPWDGAWSEKFAKLKEYKETHEHCDGPRSYSGGLGNWVYNQSIYNKRNTLNNKRKKLLEDIGFVWGI</sequence>
<dbReference type="Pfam" id="PF03457">
    <property type="entry name" value="HA"/>
    <property type="match status" value="2"/>
</dbReference>
<protein>
    <recommendedName>
        <fullName evidence="1">Helicase-associated domain-containing protein</fullName>
    </recommendedName>
</protein>